<dbReference type="Pfam" id="PF04828">
    <property type="entry name" value="GFA"/>
    <property type="match status" value="1"/>
</dbReference>
<evidence type="ECO:0000256" key="5">
    <source>
        <dbReference type="SAM" id="MobiDB-lite"/>
    </source>
</evidence>
<protein>
    <recommendedName>
        <fullName evidence="6">CENP-V/GFA domain-containing protein</fullName>
    </recommendedName>
</protein>
<dbReference type="Gene3D" id="3.90.1590.10">
    <property type="entry name" value="glutathione-dependent formaldehyde- activating enzyme (gfa)"/>
    <property type="match status" value="1"/>
</dbReference>
<dbReference type="EMBL" id="CXWD01000004">
    <property type="protein sequence ID" value="CTQ66361.1"/>
    <property type="molecule type" value="Genomic_DNA"/>
</dbReference>
<dbReference type="GO" id="GO:0046872">
    <property type="term" value="F:metal ion binding"/>
    <property type="evidence" value="ECO:0007669"/>
    <property type="project" value="UniProtKB-KW"/>
</dbReference>
<gene>
    <name evidence="7" type="ORF">LAX5112_00940</name>
</gene>
<dbReference type="SUPFAM" id="SSF51316">
    <property type="entry name" value="Mss4-like"/>
    <property type="match status" value="1"/>
</dbReference>
<dbReference type="PROSITE" id="PS51891">
    <property type="entry name" value="CENP_V_GFA"/>
    <property type="match status" value="1"/>
</dbReference>
<dbReference type="GO" id="GO:0016846">
    <property type="term" value="F:carbon-sulfur lyase activity"/>
    <property type="evidence" value="ECO:0007669"/>
    <property type="project" value="InterPro"/>
</dbReference>
<feature type="domain" description="CENP-V/GFA" evidence="6">
    <location>
        <begin position="5"/>
        <end position="111"/>
    </location>
</feature>
<sequence length="168" mass="18617">MSETYTGGCQCGAVRFRIEGTLGEASICHCRMCQKAFGNFFAPLVDARHEDLTWTRGKPSYYASSDVVDRGFCSRCGTPLVFAYRDYPLIGLAIGAFDEPGRVPVTKQHWTRDKIPGFEKLHALPGGAEDDPEFADVIAEIDASNHQHPDHDTKEWPVAPQLSDGKDR</sequence>
<reference evidence="8" key="1">
    <citation type="submission" date="2015-07" db="EMBL/GenBank/DDBJ databases">
        <authorList>
            <person name="Rodrigo-Torres Lidia"/>
            <person name="Arahal R.David."/>
        </authorList>
    </citation>
    <scope>NUCLEOTIDE SEQUENCE [LARGE SCALE GENOMIC DNA]</scope>
    <source>
        <strain evidence="8">CECT 5112</strain>
    </source>
</reference>
<dbReference type="PANTHER" id="PTHR33337:SF40">
    <property type="entry name" value="CENP-V_GFA DOMAIN-CONTAINING PROTEIN-RELATED"/>
    <property type="match status" value="1"/>
</dbReference>
<dbReference type="InterPro" id="IPR011057">
    <property type="entry name" value="Mss4-like_sf"/>
</dbReference>
<dbReference type="InterPro" id="IPR006913">
    <property type="entry name" value="CENP-V/GFA"/>
</dbReference>
<evidence type="ECO:0000259" key="6">
    <source>
        <dbReference type="PROSITE" id="PS51891"/>
    </source>
</evidence>
<dbReference type="AlphaFoldDB" id="A0A0M6ZVT9"/>
<keyword evidence="2" id="KW-0479">Metal-binding</keyword>
<keyword evidence="8" id="KW-1185">Reference proteome</keyword>
<dbReference type="STRING" id="388408.LAX5112_00940"/>
<accession>A0A0M6ZVT9</accession>
<keyword evidence="4" id="KW-0456">Lyase</keyword>
<evidence type="ECO:0000313" key="8">
    <source>
        <dbReference type="Proteomes" id="UP000053235"/>
    </source>
</evidence>
<proteinExistence type="inferred from homology"/>
<evidence type="ECO:0000256" key="2">
    <source>
        <dbReference type="ARBA" id="ARBA00022723"/>
    </source>
</evidence>
<evidence type="ECO:0000313" key="7">
    <source>
        <dbReference type="EMBL" id="CTQ66361.1"/>
    </source>
</evidence>
<dbReference type="Proteomes" id="UP000053235">
    <property type="component" value="Unassembled WGS sequence"/>
</dbReference>
<organism evidence="7 8">
    <name type="scientific">Roseibium alexandrii</name>
    <dbReference type="NCBI Taxonomy" id="388408"/>
    <lineage>
        <taxon>Bacteria</taxon>
        <taxon>Pseudomonadati</taxon>
        <taxon>Pseudomonadota</taxon>
        <taxon>Alphaproteobacteria</taxon>
        <taxon>Hyphomicrobiales</taxon>
        <taxon>Stappiaceae</taxon>
        <taxon>Roseibium</taxon>
    </lineage>
</organism>
<name>A0A0M6ZVT9_9HYPH</name>
<evidence type="ECO:0000256" key="1">
    <source>
        <dbReference type="ARBA" id="ARBA00005495"/>
    </source>
</evidence>
<comment type="similarity">
    <text evidence="1">Belongs to the Gfa family.</text>
</comment>
<evidence type="ECO:0000256" key="3">
    <source>
        <dbReference type="ARBA" id="ARBA00022833"/>
    </source>
</evidence>
<dbReference type="PANTHER" id="PTHR33337">
    <property type="entry name" value="GFA DOMAIN-CONTAINING PROTEIN"/>
    <property type="match status" value="1"/>
</dbReference>
<feature type="compositionally biased region" description="Basic and acidic residues" evidence="5">
    <location>
        <begin position="143"/>
        <end position="155"/>
    </location>
</feature>
<evidence type="ECO:0000256" key="4">
    <source>
        <dbReference type="ARBA" id="ARBA00023239"/>
    </source>
</evidence>
<keyword evidence="3" id="KW-0862">Zinc</keyword>
<dbReference type="RefSeq" id="WP_055670864.1">
    <property type="nucleotide sequence ID" value="NZ_CXWD01000004.1"/>
</dbReference>
<feature type="region of interest" description="Disordered" evidence="5">
    <location>
        <begin position="141"/>
        <end position="168"/>
    </location>
</feature>